<dbReference type="InterPro" id="IPR001680">
    <property type="entry name" value="WD40_rpt"/>
</dbReference>
<evidence type="ECO:0000256" key="1">
    <source>
        <dbReference type="PROSITE-ProRule" id="PRU00221"/>
    </source>
</evidence>
<dbReference type="OrthoDB" id="284782at2759"/>
<dbReference type="AlphaFoldDB" id="A0A8S1RT95"/>
<dbReference type="EMBL" id="CAJJDN010000237">
    <property type="protein sequence ID" value="CAD8129674.1"/>
    <property type="molecule type" value="Genomic_DNA"/>
</dbReference>
<feature type="repeat" description="WD" evidence="1">
    <location>
        <begin position="83"/>
        <end position="116"/>
    </location>
</feature>
<organism evidence="2 3">
    <name type="scientific">Paramecium sonneborni</name>
    <dbReference type="NCBI Taxonomy" id="65129"/>
    <lineage>
        <taxon>Eukaryota</taxon>
        <taxon>Sar</taxon>
        <taxon>Alveolata</taxon>
        <taxon>Ciliophora</taxon>
        <taxon>Intramacronucleata</taxon>
        <taxon>Oligohymenophorea</taxon>
        <taxon>Peniculida</taxon>
        <taxon>Parameciidae</taxon>
        <taxon>Paramecium</taxon>
    </lineage>
</organism>
<name>A0A8S1RT95_9CILI</name>
<accession>A0A8S1RT95</accession>
<dbReference type="SMART" id="SM00320">
    <property type="entry name" value="WD40"/>
    <property type="match status" value="1"/>
</dbReference>
<comment type="caution">
    <text evidence="2">The sequence shown here is derived from an EMBL/GenBank/DDBJ whole genome shotgun (WGS) entry which is preliminary data.</text>
</comment>
<dbReference type="PROSITE" id="PS50294">
    <property type="entry name" value="WD_REPEATS_REGION"/>
    <property type="match status" value="1"/>
</dbReference>
<sequence>MVLCHVFKSQQNTFSFCCKSGYQNFLICRRINKEGPITKRSFLFYHNAQYITEQITSYFQFRRFFNYYMVNKSIINPKQLTKLKGHKSYINCLVVHPINENLIVSGSDDKKINFWSNYYSSTQLVDHSGQKKWFYSHTI</sequence>
<dbReference type="PROSITE" id="PS50082">
    <property type="entry name" value="WD_REPEATS_2"/>
    <property type="match status" value="1"/>
</dbReference>
<gene>
    <name evidence="2" type="ORF">PSON_ATCC_30995.1.T2370007</name>
</gene>
<reference evidence="2" key="1">
    <citation type="submission" date="2021-01" db="EMBL/GenBank/DDBJ databases">
        <authorList>
            <consortium name="Genoscope - CEA"/>
            <person name="William W."/>
        </authorList>
    </citation>
    <scope>NUCLEOTIDE SEQUENCE</scope>
</reference>
<protein>
    <submittedName>
        <fullName evidence="2">Uncharacterized protein</fullName>
    </submittedName>
</protein>
<evidence type="ECO:0000313" key="3">
    <source>
        <dbReference type="Proteomes" id="UP000692954"/>
    </source>
</evidence>
<evidence type="ECO:0000313" key="2">
    <source>
        <dbReference type="EMBL" id="CAD8129674.1"/>
    </source>
</evidence>
<dbReference type="Pfam" id="PF00400">
    <property type="entry name" value="WD40"/>
    <property type="match status" value="1"/>
</dbReference>
<keyword evidence="1" id="KW-0853">WD repeat</keyword>
<dbReference type="Proteomes" id="UP000692954">
    <property type="component" value="Unassembled WGS sequence"/>
</dbReference>
<proteinExistence type="predicted"/>
<keyword evidence="3" id="KW-1185">Reference proteome</keyword>